<evidence type="ECO:0008006" key="2">
    <source>
        <dbReference type="Google" id="ProtNLM"/>
    </source>
</evidence>
<dbReference type="SUPFAM" id="SSF53850">
    <property type="entry name" value="Periplasmic binding protein-like II"/>
    <property type="match status" value="1"/>
</dbReference>
<organism evidence="1">
    <name type="scientific">marine sediment metagenome</name>
    <dbReference type="NCBI Taxonomy" id="412755"/>
    <lineage>
        <taxon>unclassified sequences</taxon>
        <taxon>metagenomes</taxon>
        <taxon>ecological metagenomes</taxon>
    </lineage>
</organism>
<feature type="non-terminal residue" evidence="1">
    <location>
        <position position="1"/>
    </location>
</feature>
<dbReference type="Gene3D" id="3.40.190.10">
    <property type="entry name" value="Periplasmic binding protein-like II"/>
    <property type="match status" value="2"/>
</dbReference>
<comment type="caution">
    <text evidence="1">The sequence shown here is derived from an EMBL/GenBank/DDBJ whole genome shotgun (WGS) entry which is preliminary data.</text>
</comment>
<dbReference type="EMBL" id="BARU01003249">
    <property type="protein sequence ID" value="GAH21934.1"/>
    <property type="molecule type" value="Genomic_DNA"/>
</dbReference>
<proteinExistence type="predicted"/>
<dbReference type="AlphaFoldDB" id="X1EXN8"/>
<name>X1EXN8_9ZZZZ</name>
<reference evidence="1" key="1">
    <citation type="journal article" date="2014" name="Front. Microbiol.">
        <title>High frequency of phylogenetically diverse reductive dehalogenase-homologous genes in deep subseafloor sedimentary metagenomes.</title>
        <authorList>
            <person name="Kawai M."/>
            <person name="Futagami T."/>
            <person name="Toyoda A."/>
            <person name="Takaki Y."/>
            <person name="Nishi S."/>
            <person name="Hori S."/>
            <person name="Arai W."/>
            <person name="Tsubouchi T."/>
            <person name="Morono Y."/>
            <person name="Uchiyama I."/>
            <person name="Ito T."/>
            <person name="Fujiyama A."/>
            <person name="Inagaki F."/>
            <person name="Takami H."/>
        </authorList>
    </citation>
    <scope>NUCLEOTIDE SEQUENCE</scope>
    <source>
        <strain evidence="1">Expedition CK06-06</strain>
    </source>
</reference>
<evidence type="ECO:0000313" key="1">
    <source>
        <dbReference type="EMBL" id="GAH21934.1"/>
    </source>
</evidence>
<protein>
    <recommendedName>
        <fullName evidence="2">Sugar ABC transporter substrate-binding protein</fullName>
    </recommendedName>
</protein>
<gene>
    <name evidence="1" type="ORF">S03H2_07149</name>
</gene>
<sequence length="55" mass="6007">LVENQERVKFPPGIGEWTEIADIVTTALQNALTGVQTTEEALSEAHNTVNKILSE</sequence>
<accession>X1EXN8</accession>